<dbReference type="Pfam" id="PF07800">
    <property type="entry name" value="DUF1644"/>
    <property type="match status" value="2"/>
</dbReference>
<accession>A0A8S9M124</accession>
<name>A0A8S9M124_BRACR</name>
<feature type="compositionally biased region" description="Low complexity" evidence="1">
    <location>
        <begin position="202"/>
        <end position="216"/>
    </location>
</feature>
<feature type="compositionally biased region" description="Low complexity" evidence="1">
    <location>
        <begin position="465"/>
        <end position="479"/>
    </location>
</feature>
<dbReference type="EMBL" id="QGKY02000089">
    <property type="protein sequence ID" value="KAF2613674.1"/>
    <property type="molecule type" value="Genomic_DNA"/>
</dbReference>
<dbReference type="PANTHER" id="PTHR31197">
    <property type="entry name" value="OS01G0612600 PROTEIN"/>
    <property type="match status" value="1"/>
</dbReference>
<evidence type="ECO:0000313" key="2">
    <source>
        <dbReference type="EMBL" id="KAF2613674.1"/>
    </source>
</evidence>
<sequence>MSNQCLCWCKNAGKALAMDHLHSNCLDRFITAYGTDPPPPPPDEPMSKALEESCKPLCPLCRGEVTGWVIVEEARLRLDEKQRCCEEERCRFTGTYTELRKHAQSEHPDSRPSKIDPARKLDWENFQQSSEIIDVLSTIHSEVPRGVVLGDYVIEYGDDDTGDEFEDVASNEGNWWTSCIFYKMFDNIRNARNRRRARRGGSSRSSYDNSNSDDSSVASIEFPEYRVDEIDDEFITTTSGVNRSSSVHQRLRRHRSHSPHNGVLLQCSSYDNGCRAFVCNTDHLHSNCLDRFITAYGTDPPPPPPDEPMSKALEESCKPLCPLCRGEVTGWVIVEEARLRLDEKQRCCEEERCRFTGTYTELRKHAQSEHPDSRPSKIDPARKLDWENFQQSSEIIDVLSTIHSEVPRGVVLGDYVIEYGDDDTGDEFEDVASNEGNWWTSCIFYKMFDNIRNARNRRRARRGGSSRSSYDNSNSDDSSVASIEFPEYRVDEIDDEFITTTSGVNRSSSVHQRLRRHRSRFYEN</sequence>
<organism evidence="2">
    <name type="scientific">Brassica cretica</name>
    <name type="common">Mustard</name>
    <dbReference type="NCBI Taxonomy" id="69181"/>
    <lineage>
        <taxon>Eukaryota</taxon>
        <taxon>Viridiplantae</taxon>
        <taxon>Streptophyta</taxon>
        <taxon>Embryophyta</taxon>
        <taxon>Tracheophyta</taxon>
        <taxon>Spermatophyta</taxon>
        <taxon>Magnoliopsida</taxon>
        <taxon>eudicotyledons</taxon>
        <taxon>Gunneridae</taxon>
        <taxon>Pentapetalae</taxon>
        <taxon>rosids</taxon>
        <taxon>malvids</taxon>
        <taxon>Brassicales</taxon>
        <taxon>Brassicaceae</taxon>
        <taxon>Brassiceae</taxon>
        <taxon>Brassica</taxon>
    </lineage>
</organism>
<dbReference type="PANTHER" id="PTHR31197:SF46">
    <property type="entry name" value="(RAPE) HYPOTHETICAL PROTEIN"/>
    <property type="match status" value="1"/>
</dbReference>
<reference evidence="2" key="1">
    <citation type="submission" date="2019-12" db="EMBL/GenBank/DDBJ databases">
        <title>Genome sequencing and annotation of Brassica cretica.</title>
        <authorList>
            <person name="Studholme D.J."/>
            <person name="Sarris P.F."/>
        </authorList>
    </citation>
    <scope>NUCLEOTIDE SEQUENCE</scope>
    <source>
        <strain evidence="2">PFS-102/07</strain>
        <tissue evidence="2">Leaf</tissue>
    </source>
</reference>
<protein>
    <submittedName>
        <fullName evidence="2">Uncharacterized protein</fullName>
    </submittedName>
</protein>
<feature type="region of interest" description="Disordered" evidence="1">
    <location>
        <begin position="193"/>
        <end position="216"/>
    </location>
</feature>
<feature type="region of interest" description="Disordered" evidence="1">
    <location>
        <begin position="456"/>
        <end position="479"/>
    </location>
</feature>
<evidence type="ECO:0000256" key="1">
    <source>
        <dbReference type="SAM" id="MobiDB-lite"/>
    </source>
</evidence>
<proteinExistence type="predicted"/>
<comment type="caution">
    <text evidence="2">The sequence shown here is derived from an EMBL/GenBank/DDBJ whole genome shotgun (WGS) entry which is preliminary data.</text>
</comment>
<dbReference type="AlphaFoldDB" id="A0A8S9M124"/>
<gene>
    <name evidence="2" type="ORF">F2Q70_00013590</name>
</gene>
<dbReference type="InterPro" id="IPR012866">
    <property type="entry name" value="DUF1644"/>
</dbReference>